<dbReference type="GO" id="GO:0016020">
    <property type="term" value="C:membrane"/>
    <property type="evidence" value="ECO:0007669"/>
    <property type="project" value="InterPro"/>
</dbReference>
<reference evidence="4" key="1">
    <citation type="submission" date="2018-06" db="EMBL/GenBank/DDBJ databases">
        <authorList>
            <person name="Zhirakovskaya E."/>
        </authorList>
    </citation>
    <scope>NUCLEOTIDE SEQUENCE</scope>
</reference>
<dbReference type="Pfam" id="PF00990">
    <property type="entry name" value="GGDEF"/>
    <property type="match status" value="1"/>
</dbReference>
<dbReference type="Pfam" id="PF00672">
    <property type="entry name" value="HAMP"/>
    <property type="match status" value="1"/>
</dbReference>
<evidence type="ECO:0000256" key="1">
    <source>
        <dbReference type="SAM" id="Phobius"/>
    </source>
</evidence>
<dbReference type="PROSITE" id="PS50885">
    <property type="entry name" value="HAMP"/>
    <property type="match status" value="1"/>
</dbReference>
<protein>
    <submittedName>
        <fullName evidence="4">Uncharacterized protein</fullName>
    </submittedName>
</protein>
<dbReference type="InterPro" id="IPR029787">
    <property type="entry name" value="Nucleotide_cyclase"/>
</dbReference>
<dbReference type="GO" id="GO:0052621">
    <property type="term" value="F:diguanylate cyclase activity"/>
    <property type="evidence" value="ECO:0007669"/>
    <property type="project" value="TreeGrafter"/>
</dbReference>
<dbReference type="InterPro" id="IPR050469">
    <property type="entry name" value="Diguanylate_Cyclase"/>
</dbReference>
<dbReference type="PANTHER" id="PTHR45138">
    <property type="entry name" value="REGULATORY COMPONENTS OF SENSORY TRANSDUCTION SYSTEM"/>
    <property type="match status" value="1"/>
</dbReference>
<dbReference type="PANTHER" id="PTHR45138:SF9">
    <property type="entry name" value="DIGUANYLATE CYCLASE DGCM-RELATED"/>
    <property type="match status" value="1"/>
</dbReference>
<evidence type="ECO:0000313" key="4">
    <source>
        <dbReference type="EMBL" id="VAW85058.1"/>
    </source>
</evidence>
<evidence type="ECO:0000259" key="2">
    <source>
        <dbReference type="PROSITE" id="PS50885"/>
    </source>
</evidence>
<dbReference type="CDD" id="cd01949">
    <property type="entry name" value="GGDEF"/>
    <property type="match status" value="1"/>
</dbReference>
<gene>
    <name evidence="4" type="ORF">MNBD_GAMMA17-319</name>
</gene>
<feature type="domain" description="GGDEF" evidence="3">
    <location>
        <begin position="413"/>
        <end position="545"/>
    </location>
</feature>
<dbReference type="GO" id="GO:0007165">
    <property type="term" value="P:signal transduction"/>
    <property type="evidence" value="ECO:0007669"/>
    <property type="project" value="InterPro"/>
</dbReference>
<dbReference type="SUPFAM" id="SSF158472">
    <property type="entry name" value="HAMP domain-like"/>
    <property type="match status" value="1"/>
</dbReference>
<dbReference type="InterPro" id="IPR000160">
    <property type="entry name" value="GGDEF_dom"/>
</dbReference>
<dbReference type="SMART" id="SM00304">
    <property type="entry name" value="HAMP"/>
    <property type="match status" value="1"/>
</dbReference>
<keyword evidence="1" id="KW-0472">Membrane</keyword>
<proteinExistence type="predicted"/>
<dbReference type="SUPFAM" id="SSF55073">
    <property type="entry name" value="Nucleotide cyclase"/>
    <property type="match status" value="1"/>
</dbReference>
<dbReference type="FunFam" id="3.30.70.270:FF:000001">
    <property type="entry name" value="Diguanylate cyclase domain protein"/>
    <property type="match status" value="1"/>
</dbReference>
<dbReference type="InterPro" id="IPR003660">
    <property type="entry name" value="HAMP_dom"/>
</dbReference>
<organism evidence="4">
    <name type="scientific">hydrothermal vent metagenome</name>
    <dbReference type="NCBI Taxonomy" id="652676"/>
    <lineage>
        <taxon>unclassified sequences</taxon>
        <taxon>metagenomes</taxon>
        <taxon>ecological metagenomes</taxon>
    </lineage>
</organism>
<dbReference type="Gene3D" id="6.10.340.10">
    <property type="match status" value="1"/>
</dbReference>
<name>A0A3B0YVP0_9ZZZZ</name>
<evidence type="ECO:0000259" key="3">
    <source>
        <dbReference type="PROSITE" id="PS50887"/>
    </source>
</evidence>
<keyword evidence="1" id="KW-1133">Transmembrane helix</keyword>
<dbReference type="CDD" id="cd06225">
    <property type="entry name" value="HAMP"/>
    <property type="match status" value="1"/>
</dbReference>
<dbReference type="PROSITE" id="PS50887">
    <property type="entry name" value="GGDEF"/>
    <property type="match status" value="1"/>
</dbReference>
<dbReference type="CDD" id="cd18773">
    <property type="entry name" value="PDC1_HK_sensor"/>
    <property type="match status" value="1"/>
</dbReference>
<dbReference type="Gene3D" id="3.30.70.270">
    <property type="match status" value="1"/>
</dbReference>
<keyword evidence="1" id="KW-0812">Transmembrane</keyword>
<dbReference type="NCBIfam" id="TIGR00254">
    <property type="entry name" value="GGDEF"/>
    <property type="match status" value="1"/>
</dbReference>
<sequence>MISIYSIKNKILIFAILATLIPSSSLGLLSFFQNEAMIADNVTHQLRTLALDSSRELEQWLEDRIEEIRTLSVSNAVINGLSQQASPSSSNTVQAPQVLPHYLRLVQEKLGPLLQLTVLDSSGQVVASSGVIPAPIILPSLWPQVVASNGIIIDAPRWNETYVTATLTLAIPVLSLDNTNVGTFVAIIDLGTALPALLHRTKSSPSDVVVLDLAGVPLLATHRQNATLAPLSKQALISLHAQENKPAAFIGHLQKMVLGFAVLPQTVPVIVVAERDRADIYRAWAAFRNLFLTLMGGLTLLVGLIAWRMGRSIVKPLKRLTNAADHIAAGDLTIQLPVVRRDELGHLTQVFNQMSGNLQRSHDEFKAASITLQKQNKLLETLSITDSLTGLYNRKKLDDILNDQLARFKRNQRSFAVLLLDIDHFKRLNDAYGHLAGDQVLASVSRTLSQSIRNIDYAARYGGEEFVIVLPETTVSAASEMAERIRTQVQGASSLFNDQSISVTLSIGVAESLVHDETATAVLARADHMLYEAKRAGRNRVHVSP</sequence>
<feature type="domain" description="HAMP" evidence="2">
    <location>
        <begin position="311"/>
        <end position="363"/>
    </location>
</feature>
<dbReference type="AlphaFoldDB" id="A0A3B0YVP0"/>
<feature type="transmembrane region" description="Helical" evidence="1">
    <location>
        <begin position="290"/>
        <end position="310"/>
    </location>
</feature>
<dbReference type="SMART" id="SM00267">
    <property type="entry name" value="GGDEF"/>
    <property type="match status" value="1"/>
</dbReference>
<dbReference type="InterPro" id="IPR043128">
    <property type="entry name" value="Rev_trsase/Diguanyl_cyclase"/>
</dbReference>
<dbReference type="EMBL" id="UOFQ01000015">
    <property type="protein sequence ID" value="VAW85058.1"/>
    <property type="molecule type" value="Genomic_DNA"/>
</dbReference>
<accession>A0A3B0YVP0</accession>